<organism evidence="4 5">
    <name type="scientific">Zophobas morio</name>
    <dbReference type="NCBI Taxonomy" id="2755281"/>
    <lineage>
        <taxon>Eukaryota</taxon>
        <taxon>Metazoa</taxon>
        <taxon>Ecdysozoa</taxon>
        <taxon>Arthropoda</taxon>
        <taxon>Hexapoda</taxon>
        <taxon>Insecta</taxon>
        <taxon>Pterygota</taxon>
        <taxon>Neoptera</taxon>
        <taxon>Endopterygota</taxon>
        <taxon>Coleoptera</taxon>
        <taxon>Polyphaga</taxon>
        <taxon>Cucujiformia</taxon>
        <taxon>Tenebrionidae</taxon>
        <taxon>Zophobas</taxon>
    </lineage>
</organism>
<protein>
    <recommendedName>
        <fullName evidence="3">Thil AANH domain-containing protein</fullName>
    </recommendedName>
</protein>
<reference evidence="4" key="1">
    <citation type="journal article" date="2023" name="G3 (Bethesda)">
        <title>Whole genome assemblies of Zophobas morio and Tenebrio molitor.</title>
        <authorList>
            <person name="Kaur S."/>
            <person name="Stinson S.A."/>
            <person name="diCenzo G.C."/>
        </authorList>
    </citation>
    <scope>NUCLEOTIDE SEQUENCE</scope>
    <source>
        <strain evidence="4">QUZm001</strain>
    </source>
</reference>
<dbReference type="GO" id="GO:0005524">
    <property type="term" value="F:ATP binding"/>
    <property type="evidence" value="ECO:0007669"/>
    <property type="project" value="UniProtKB-KW"/>
</dbReference>
<evidence type="ECO:0000313" key="5">
    <source>
        <dbReference type="Proteomes" id="UP001168821"/>
    </source>
</evidence>
<feature type="domain" description="Thil AANH" evidence="3">
    <location>
        <begin position="2"/>
        <end position="170"/>
    </location>
</feature>
<evidence type="ECO:0000313" key="4">
    <source>
        <dbReference type="EMBL" id="KAJ3616191.1"/>
    </source>
</evidence>
<dbReference type="AlphaFoldDB" id="A0AA38HIU0"/>
<comment type="caution">
    <text evidence="4">The sequence shown here is derived from an EMBL/GenBank/DDBJ whole genome shotgun (WGS) entry which is preliminary data.</text>
</comment>
<proteinExistence type="predicted"/>
<accession>A0AA38HIU0</accession>
<dbReference type="EMBL" id="JALNTZ010003706">
    <property type="protein sequence ID" value="KAJ3616191.1"/>
    <property type="molecule type" value="Genomic_DNA"/>
</dbReference>
<dbReference type="GO" id="GO:0052837">
    <property type="term" value="P:thiazole biosynthetic process"/>
    <property type="evidence" value="ECO:0007669"/>
    <property type="project" value="TreeGrafter"/>
</dbReference>
<dbReference type="GO" id="GO:0004810">
    <property type="term" value="F:CCA tRNA nucleotidyltransferase activity"/>
    <property type="evidence" value="ECO:0007669"/>
    <property type="project" value="InterPro"/>
</dbReference>
<dbReference type="GO" id="GO:0005829">
    <property type="term" value="C:cytosol"/>
    <property type="evidence" value="ECO:0007669"/>
    <property type="project" value="TreeGrafter"/>
</dbReference>
<dbReference type="Gene3D" id="3.40.50.620">
    <property type="entry name" value="HUPs"/>
    <property type="match status" value="1"/>
</dbReference>
<evidence type="ECO:0000256" key="2">
    <source>
        <dbReference type="ARBA" id="ARBA00022840"/>
    </source>
</evidence>
<dbReference type="SUPFAM" id="SSF52402">
    <property type="entry name" value="Adenine nucleotide alpha hydrolases-like"/>
    <property type="match status" value="1"/>
</dbReference>
<dbReference type="InterPro" id="IPR020536">
    <property type="entry name" value="ThiI_AANH"/>
</dbReference>
<name>A0AA38HIU0_9CUCU</name>
<dbReference type="PANTHER" id="PTHR43209">
    <property type="entry name" value="TRNA SULFURTRANSFERASE"/>
    <property type="match status" value="1"/>
</dbReference>
<dbReference type="Pfam" id="PF02568">
    <property type="entry name" value="ThiI"/>
    <property type="match status" value="1"/>
</dbReference>
<keyword evidence="5" id="KW-1185">Reference proteome</keyword>
<evidence type="ECO:0000259" key="3">
    <source>
        <dbReference type="Pfam" id="PF02568"/>
    </source>
</evidence>
<dbReference type="InterPro" id="IPR050102">
    <property type="entry name" value="tRNA_sulfurtransferase_ThiI"/>
</dbReference>
<keyword evidence="2" id="KW-0067">ATP-binding</keyword>
<dbReference type="GO" id="GO:0002937">
    <property type="term" value="P:tRNA 4-thiouridine biosynthesis"/>
    <property type="evidence" value="ECO:0007669"/>
    <property type="project" value="TreeGrafter"/>
</dbReference>
<dbReference type="PANTHER" id="PTHR43209:SF1">
    <property type="entry name" value="TRNA SULFURTRANSFERASE"/>
    <property type="match status" value="1"/>
</dbReference>
<sequence length="187" mass="21564">MLVHFLHFMTPPHTTPEALQKVFDLVAKVAPYNQASFSLFVFDFNDILTELRHMKEESYRITIMRRMFMRIANRLAKEIGADALITGESLGQVASQTIESMNVINVTSELPILRPVITYDKEEIIKISKEIDTYDISIRPFDDVCSMYVPDKPTTKPKISVAEDIENELMYKQLIDLAMQTKIKQFV</sequence>
<dbReference type="Proteomes" id="UP001168821">
    <property type="component" value="Unassembled WGS sequence"/>
</dbReference>
<keyword evidence="1" id="KW-0547">Nucleotide-binding</keyword>
<dbReference type="InterPro" id="IPR014729">
    <property type="entry name" value="Rossmann-like_a/b/a_fold"/>
</dbReference>
<gene>
    <name evidence="4" type="ORF">Zmor_012002</name>
</gene>
<evidence type="ECO:0000256" key="1">
    <source>
        <dbReference type="ARBA" id="ARBA00022741"/>
    </source>
</evidence>